<dbReference type="Proteomes" id="UP000501705">
    <property type="component" value="Chromosome"/>
</dbReference>
<dbReference type="PANTHER" id="PTHR43798">
    <property type="entry name" value="MONOACYLGLYCEROL LIPASE"/>
    <property type="match status" value="1"/>
</dbReference>
<dbReference type="EMBL" id="CP046171">
    <property type="protein sequence ID" value="QIS04296.1"/>
    <property type="molecule type" value="Genomic_DNA"/>
</dbReference>
<accession>A0A6G9XTS1</accession>
<keyword evidence="3" id="KW-0378">Hydrolase</keyword>
<organism evidence="3 4">
    <name type="scientific">Nocardia brasiliensis</name>
    <dbReference type="NCBI Taxonomy" id="37326"/>
    <lineage>
        <taxon>Bacteria</taxon>
        <taxon>Bacillati</taxon>
        <taxon>Actinomycetota</taxon>
        <taxon>Actinomycetes</taxon>
        <taxon>Mycobacteriales</taxon>
        <taxon>Nocardiaceae</taxon>
        <taxon>Nocardia</taxon>
    </lineage>
</organism>
<dbReference type="PRINTS" id="PR00111">
    <property type="entry name" value="ABHYDROLASE"/>
</dbReference>
<proteinExistence type="predicted"/>
<dbReference type="GO" id="GO:0016787">
    <property type="term" value="F:hydrolase activity"/>
    <property type="evidence" value="ECO:0007669"/>
    <property type="project" value="UniProtKB-KW"/>
</dbReference>
<evidence type="ECO:0000256" key="1">
    <source>
        <dbReference type="SAM" id="MobiDB-lite"/>
    </source>
</evidence>
<feature type="compositionally biased region" description="Basic residues" evidence="1">
    <location>
        <begin position="1"/>
        <end position="10"/>
    </location>
</feature>
<gene>
    <name evidence="3" type="ORF">F5X71_19905</name>
</gene>
<feature type="domain" description="AB hydrolase-1" evidence="2">
    <location>
        <begin position="47"/>
        <end position="152"/>
    </location>
</feature>
<dbReference type="RefSeq" id="WP_167463414.1">
    <property type="nucleotide sequence ID" value="NZ_CP046171.1"/>
</dbReference>
<dbReference type="Pfam" id="PF00561">
    <property type="entry name" value="Abhydrolase_1"/>
    <property type="match status" value="1"/>
</dbReference>
<evidence type="ECO:0000259" key="2">
    <source>
        <dbReference type="Pfam" id="PF00561"/>
    </source>
</evidence>
<dbReference type="InterPro" id="IPR000073">
    <property type="entry name" value="AB_hydrolase_1"/>
</dbReference>
<dbReference type="InterPro" id="IPR029058">
    <property type="entry name" value="AB_hydrolase_fold"/>
</dbReference>
<sequence length="298" mass="31983">MRPPRNRRGLVQRQPVPADRSTVREHVIRSADGTGLHVEIHGPADAPTIVLVHGVLCALGFWHNQIAALSGEYRVVAFDHRGHGRSDAPRRGSYTLDHLADDLHAVLAATVPEGQPAIVAGHSLGGIAVQAWANRYPGEIAVRARAVALVNTTPGQILDHVRFLRGPRRLLAARGRLARAVVPLAGLPLPRRLPVRRLLLSHVALGPVADRLLGVELDRIAAATSARGRGGYGGMLVRMVDTLDPAAITVPTLVIAGRTDKIAPLARAELIAAALPQLLELRVLDSGGAFPVRWTRRR</sequence>
<protein>
    <submittedName>
        <fullName evidence="3">Alpha/beta fold hydrolase</fullName>
    </submittedName>
</protein>
<evidence type="ECO:0000313" key="3">
    <source>
        <dbReference type="EMBL" id="QIS04296.1"/>
    </source>
</evidence>
<evidence type="ECO:0000313" key="4">
    <source>
        <dbReference type="Proteomes" id="UP000501705"/>
    </source>
</evidence>
<dbReference type="GO" id="GO:0016020">
    <property type="term" value="C:membrane"/>
    <property type="evidence" value="ECO:0007669"/>
    <property type="project" value="TreeGrafter"/>
</dbReference>
<feature type="region of interest" description="Disordered" evidence="1">
    <location>
        <begin position="1"/>
        <end position="21"/>
    </location>
</feature>
<reference evidence="3 4" key="1">
    <citation type="journal article" date="2019" name="ACS Chem. Biol.">
        <title>Identification and Mobilization of a Cryptic Antibiotic Biosynthesis Gene Locus from a Human-Pathogenic Nocardia Isolate.</title>
        <authorList>
            <person name="Herisse M."/>
            <person name="Ishida K."/>
            <person name="Porter J.L."/>
            <person name="Howden B."/>
            <person name="Hertweck C."/>
            <person name="Stinear T.P."/>
            <person name="Pidot S.J."/>
        </authorList>
    </citation>
    <scope>NUCLEOTIDE SEQUENCE [LARGE SCALE GENOMIC DNA]</scope>
    <source>
        <strain evidence="3 4">AUSMDU00024985</strain>
    </source>
</reference>
<dbReference type="PANTHER" id="PTHR43798:SF33">
    <property type="entry name" value="HYDROLASE, PUTATIVE (AFU_ORTHOLOGUE AFUA_2G14860)-RELATED"/>
    <property type="match status" value="1"/>
</dbReference>
<dbReference type="Gene3D" id="3.40.50.1820">
    <property type="entry name" value="alpha/beta hydrolase"/>
    <property type="match status" value="1"/>
</dbReference>
<name>A0A6G9XTS1_NOCBR</name>
<dbReference type="InterPro" id="IPR050266">
    <property type="entry name" value="AB_hydrolase_sf"/>
</dbReference>
<dbReference type="AlphaFoldDB" id="A0A6G9XTS1"/>
<dbReference type="SUPFAM" id="SSF53474">
    <property type="entry name" value="alpha/beta-Hydrolases"/>
    <property type="match status" value="1"/>
</dbReference>